<protein>
    <submittedName>
        <fullName evidence="1">Uncharacterized protein</fullName>
    </submittedName>
</protein>
<name>A0A415K1C6_9FIRM</name>
<dbReference type="RefSeq" id="WP_118369646.1">
    <property type="nucleotide sequence ID" value="NZ_QRON01000002.1"/>
</dbReference>
<dbReference type="EMBL" id="QRON01000002">
    <property type="protein sequence ID" value="RHL30121.1"/>
    <property type="molecule type" value="Genomic_DNA"/>
</dbReference>
<gene>
    <name evidence="1" type="ORF">DW028_05765</name>
</gene>
<dbReference type="Proteomes" id="UP000283297">
    <property type="component" value="Unassembled WGS sequence"/>
</dbReference>
<evidence type="ECO:0000313" key="1">
    <source>
        <dbReference type="EMBL" id="RHL30121.1"/>
    </source>
</evidence>
<organism evidence="1 2">
    <name type="scientific">Agathobacter rectalis</name>
    <dbReference type="NCBI Taxonomy" id="39491"/>
    <lineage>
        <taxon>Bacteria</taxon>
        <taxon>Bacillati</taxon>
        <taxon>Bacillota</taxon>
        <taxon>Clostridia</taxon>
        <taxon>Lachnospirales</taxon>
        <taxon>Lachnospiraceae</taxon>
        <taxon>Agathobacter</taxon>
    </lineage>
</organism>
<sequence>MTEHEKSRKHYEKSGIYDPNMEHFEECEVNSGAWVLITRQIPVDERCKPHLFGIYWGVPKQDRFDRQICVIHTTEDVTLLNHEFTVIDDERLKVYREEGWELHENMASTDTGMNTELIEKGRALCEEEREILWALQLDGLTETQACEEYFLTKHTDYNNFSICYIPNKKVFAECVAVFGERY</sequence>
<accession>A0A415K1C6</accession>
<reference evidence="1 2" key="1">
    <citation type="submission" date="2018-08" db="EMBL/GenBank/DDBJ databases">
        <title>A genome reference for cultivated species of the human gut microbiota.</title>
        <authorList>
            <person name="Zou Y."/>
            <person name="Xue W."/>
            <person name="Luo G."/>
        </authorList>
    </citation>
    <scope>NUCLEOTIDE SEQUENCE [LARGE SCALE GENOMIC DNA]</scope>
    <source>
        <strain evidence="1 2">AF38-24</strain>
    </source>
</reference>
<comment type="caution">
    <text evidence="1">The sequence shown here is derived from an EMBL/GenBank/DDBJ whole genome shotgun (WGS) entry which is preliminary data.</text>
</comment>
<evidence type="ECO:0000313" key="2">
    <source>
        <dbReference type="Proteomes" id="UP000283297"/>
    </source>
</evidence>
<dbReference type="AlphaFoldDB" id="A0A415K1C6"/>
<proteinExistence type="predicted"/>